<evidence type="ECO:0000313" key="3">
    <source>
        <dbReference type="Proteomes" id="UP000887458"/>
    </source>
</evidence>
<feature type="compositionally biased region" description="Polar residues" evidence="1">
    <location>
        <begin position="74"/>
        <end position="83"/>
    </location>
</feature>
<proteinExistence type="predicted"/>
<reference evidence="2 3" key="1">
    <citation type="journal article" date="2018" name="J. Allergy Clin. Immunol.">
        <title>High-quality assembly of Dermatophagoides pteronyssinus genome and transcriptome reveals a wide range of novel allergens.</title>
        <authorList>
            <person name="Liu X.Y."/>
            <person name="Yang K.Y."/>
            <person name="Wang M.Q."/>
            <person name="Kwok J.S."/>
            <person name="Zeng X."/>
            <person name="Yang Z."/>
            <person name="Xiao X.J."/>
            <person name="Lau C.P."/>
            <person name="Li Y."/>
            <person name="Huang Z.M."/>
            <person name="Ba J.G."/>
            <person name="Yim A.K."/>
            <person name="Ouyang C.Y."/>
            <person name="Ngai S.M."/>
            <person name="Chan T.F."/>
            <person name="Leung E.L."/>
            <person name="Liu L."/>
            <person name="Liu Z.G."/>
            <person name="Tsui S.K."/>
        </authorList>
    </citation>
    <scope>NUCLEOTIDE SEQUENCE [LARGE SCALE GENOMIC DNA]</scope>
    <source>
        <strain evidence="2">Derp</strain>
    </source>
</reference>
<accession>A0ABQ8JTV5</accession>
<feature type="compositionally biased region" description="Basic residues" evidence="1">
    <location>
        <begin position="48"/>
        <end position="60"/>
    </location>
</feature>
<organism evidence="2 3">
    <name type="scientific">Dermatophagoides pteronyssinus</name>
    <name type="common">European house dust mite</name>
    <dbReference type="NCBI Taxonomy" id="6956"/>
    <lineage>
        <taxon>Eukaryota</taxon>
        <taxon>Metazoa</taxon>
        <taxon>Ecdysozoa</taxon>
        <taxon>Arthropoda</taxon>
        <taxon>Chelicerata</taxon>
        <taxon>Arachnida</taxon>
        <taxon>Acari</taxon>
        <taxon>Acariformes</taxon>
        <taxon>Sarcoptiformes</taxon>
        <taxon>Astigmata</taxon>
        <taxon>Psoroptidia</taxon>
        <taxon>Analgoidea</taxon>
        <taxon>Pyroglyphidae</taxon>
        <taxon>Dermatophagoidinae</taxon>
        <taxon>Dermatophagoides</taxon>
    </lineage>
</organism>
<dbReference type="Proteomes" id="UP000887458">
    <property type="component" value="Unassembled WGS sequence"/>
</dbReference>
<comment type="caution">
    <text evidence="2">The sequence shown here is derived from an EMBL/GenBank/DDBJ whole genome shotgun (WGS) entry which is preliminary data.</text>
</comment>
<evidence type="ECO:0000256" key="1">
    <source>
        <dbReference type="SAM" id="MobiDB-lite"/>
    </source>
</evidence>
<name>A0ABQ8JTV5_DERPT</name>
<protein>
    <submittedName>
        <fullName evidence="2">Uncharacterized protein</fullName>
    </submittedName>
</protein>
<gene>
    <name evidence="2" type="ORF">DERP_006969</name>
</gene>
<keyword evidence="3" id="KW-1185">Reference proteome</keyword>
<dbReference type="EMBL" id="NJHN03000012">
    <property type="protein sequence ID" value="KAH9426029.1"/>
    <property type="molecule type" value="Genomic_DNA"/>
</dbReference>
<reference evidence="2 3" key="2">
    <citation type="journal article" date="2022" name="Mol. Biol. Evol.">
        <title>Comparative Genomics Reveals Insights into the Divergent Evolution of Astigmatic Mites and Household Pest Adaptations.</title>
        <authorList>
            <person name="Xiong Q."/>
            <person name="Wan A.T."/>
            <person name="Liu X."/>
            <person name="Fung C.S."/>
            <person name="Xiao X."/>
            <person name="Malainual N."/>
            <person name="Hou J."/>
            <person name="Wang L."/>
            <person name="Wang M."/>
            <person name="Yang K.Y."/>
            <person name="Cui Y."/>
            <person name="Leung E.L."/>
            <person name="Nong W."/>
            <person name="Shin S.K."/>
            <person name="Au S.W."/>
            <person name="Jeong K.Y."/>
            <person name="Chew F.T."/>
            <person name="Hui J.H."/>
            <person name="Leung T.F."/>
            <person name="Tungtrongchitr A."/>
            <person name="Zhong N."/>
            <person name="Liu Z."/>
            <person name="Tsui S.K."/>
        </authorList>
    </citation>
    <scope>NUCLEOTIDE SEQUENCE [LARGE SCALE GENOMIC DNA]</scope>
    <source>
        <strain evidence="2">Derp</strain>
    </source>
</reference>
<evidence type="ECO:0000313" key="2">
    <source>
        <dbReference type="EMBL" id="KAH9426029.1"/>
    </source>
</evidence>
<sequence>MMTITISLAISDNNPSVMMMDQLFRQHQPMYSQDRNRGMSGGEGRGGQQRRRNGGRRRMRNGNGGGCRYEDGNNENNQMDTEE</sequence>
<feature type="region of interest" description="Disordered" evidence="1">
    <location>
        <begin position="26"/>
        <end position="83"/>
    </location>
</feature>